<evidence type="ECO:0008006" key="4">
    <source>
        <dbReference type="Google" id="ProtNLM"/>
    </source>
</evidence>
<evidence type="ECO:0000256" key="1">
    <source>
        <dbReference type="SAM" id="SignalP"/>
    </source>
</evidence>
<accession>A0A926IQE2</accession>
<dbReference type="Proteomes" id="UP000651085">
    <property type="component" value="Unassembled WGS sequence"/>
</dbReference>
<comment type="caution">
    <text evidence="2">The sequence shown here is derived from an EMBL/GenBank/DDBJ whole genome shotgun (WGS) entry which is preliminary data.</text>
</comment>
<evidence type="ECO:0000313" key="2">
    <source>
        <dbReference type="EMBL" id="MBC8593731.1"/>
    </source>
</evidence>
<feature type="signal peptide" evidence="1">
    <location>
        <begin position="1"/>
        <end position="19"/>
    </location>
</feature>
<sequence>MKKVLLSILCLFPFLGAWCQSSEPWFYEGKQWAKLIWKYDIETELTITNVIQGSVEINGLTYWKVFESWKEDLSDLTFSGYYLREADRKVYWYEPDTEEEYLYMDFNLKKGDIFNHPKSDRMELCIIAAGDTILPQGDGISRKYMDVGRYYGDGNVGGVEEVWIEGIGSLRFGIGALCVGCTGTNSKLLCCHDAEKTLYMDEDNTCFHKILTKRLLYGGKKWAVWSPSATNPSEGTTVTSIIKNSKMINETYYYEIWSSRNEDLSDMKLAYYMREGAGNQFYVYNEHTNKEYLWFDFNLNVGDKFTFYTGDSKKDATATVVAITDTILPNGDDVKRKCFHLEPSYFGTMVESIGSLSYGIGKFNPYFTNNTESKLLCYHAENGELVYQSEEGTCYKTTGIQVNKSDNLSVKVQCPEKGKLSFNWDRTNIFNRLNIYSEDGSLYRIITVTNENNQATINNIAQGVYFYLFSSGDQQGVRGKVYVK</sequence>
<protein>
    <recommendedName>
        <fullName evidence="4">T9SS type A sorting domain-containing protein</fullName>
    </recommendedName>
</protein>
<feature type="chain" id="PRO_5036951055" description="T9SS type A sorting domain-containing protein" evidence="1">
    <location>
        <begin position="20"/>
        <end position="484"/>
    </location>
</feature>
<dbReference type="EMBL" id="JACRTF010000001">
    <property type="protein sequence ID" value="MBC8593731.1"/>
    <property type="molecule type" value="Genomic_DNA"/>
</dbReference>
<keyword evidence="1" id="KW-0732">Signal</keyword>
<dbReference type="RefSeq" id="WP_262434837.1">
    <property type="nucleotide sequence ID" value="NZ_JACRTF010000001.1"/>
</dbReference>
<keyword evidence="3" id="KW-1185">Reference proteome</keyword>
<reference evidence="2" key="1">
    <citation type="submission" date="2020-08" db="EMBL/GenBank/DDBJ databases">
        <title>Genome public.</title>
        <authorList>
            <person name="Liu C."/>
            <person name="Sun Q."/>
        </authorList>
    </citation>
    <scope>NUCLEOTIDE SEQUENCE</scope>
    <source>
        <strain evidence="2">N12</strain>
    </source>
</reference>
<gene>
    <name evidence="2" type="ORF">H8744_10830</name>
</gene>
<evidence type="ECO:0000313" key="3">
    <source>
        <dbReference type="Proteomes" id="UP000651085"/>
    </source>
</evidence>
<name>A0A926IQE2_9BACT</name>
<dbReference type="AlphaFoldDB" id="A0A926IQE2"/>
<proteinExistence type="predicted"/>
<organism evidence="2 3">
    <name type="scientific">Jilunia laotingensis</name>
    <dbReference type="NCBI Taxonomy" id="2763675"/>
    <lineage>
        <taxon>Bacteria</taxon>
        <taxon>Pseudomonadati</taxon>
        <taxon>Bacteroidota</taxon>
        <taxon>Bacteroidia</taxon>
        <taxon>Bacteroidales</taxon>
        <taxon>Bacteroidaceae</taxon>
        <taxon>Jilunia</taxon>
    </lineage>
</organism>